<evidence type="ECO:0000313" key="4">
    <source>
        <dbReference type="Proteomes" id="UP000014760"/>
    </source>
</evidence>
<dbReference type="HOGENOM" id="CLU_1236081_0_0_1"/>
<dbReference type="EMBL" id="KB296139">
    <property type="protein sequence ID" value="ELU12219.1"/>
    <property type="molecule type" value="Genomic_DNA"/>
</dbReference>
<organism evidence="2">
    <name type="scientific">Capitella teleta</name>
    <name type="common">Polychaete worm</name>
    <dbReference type="NCBI Taxonomy" id="283909"/>
    <lineage>
        <taxon>Eukaryota</taxon>
        <taxon>Metazoa</taxon>
        <taxon>Spiralia</taxon>
        <taxon>Lophotrochozoa</taxon>
        <taxon>Annelida</taxon>
        <taxon>Polychaeta</taxon>
        <taxon>Sedentaria</taxon>
        <taxon>Scolecida</taxon>
        <taxon>Capitellidae</taxon>
        <taxon>Capitella</taxon>
    </lineage>
</organism>
<dbReference type="AlphaFoldDB" id="R7V126"/>
<reference evidence="4" key="1">
    <citation type="submission" date="2012-12" db="EMBL/GenBank/DDBJ databases">
        <authorList>
            <person name="Hellsten U."/>
            <person name="Grimwood J."/>
            <person name="Chapman J.A."/>
            <person name="Shapiro H."/>
            <person name="Aerts A."/>
            <person name="Otillar R.P."/>
            <person name="Terry A.Y."/>
            <person name="Boore J.L."/>
            <person name="Simakov O."/>
            <person name="Marletaz F."/>
            <person name="Cho S.-J."/>
            <person name="Edsinger-Gonzales E."/>
            <person name="Havlak P."/>
            <person name="Kuo D.-H."/>
            <person name="Larsson T."/>
            <person name="Lv J."/>
            <person name="Arendt D."/>
            <person name="Savage R."/>
            <person name="Osoegawa K."/>
            <person name="de Jong P."/>
            <person name="Lindberg D.R."/>
            <person name="Seaver E.C."/>
            <person name="Weisblat D.A."/>
            <person name="Putnam N.H."/>
            <person name="Grigoriev I.V."/>
            <person name="Rokhsar D.S."/>
        </authorList>
    </citation>
    <scope>NUCLEOTIDE SEQUENCE</scope>
    <source>
        <strain evidence="4">I ESC-2004</strain>
    </source>
</reference>
<evidence type="ECO:0000313" key="3">
    <source>
        <dbReference type="EnsemblMetazoa" id="CapteP188909"/>
    </source>
</evidence>
<dbReference type="EnsemblMetazoa" id="CapteT188909">
    <property type="protein sequence ID" value="CapteP188909"/>
    <property type="gene ID" value="CapteG188909"/>
</dbReference>
<reference evidence="2 4" key="2">
    <citation type="journal article" date="2013" name="Nature">
        <title>Insights into bilaterian evolution from three spiralian genomes.</title>
        <authorList>
            <person name="Simakov O."/>
            <person name="Marletaz F."/>
            <person name="Cho S.J."/>
            <person name="Edsinger-Gonzales E."/>
            <person name="Havlak P."/>
            <person name="Hellsten U."/>
            <person name="Kuo D.H."/>
            <person name="Larsson T."/>
            <person name="Lv J."/>
            <person name="Arendt D."/>
            <person name="Savage R."/>
            <person name="Osoegawa K."/>
            <person name="de Jong P."/>
            <person name="Grimwood J."/>
            <person name="Chapman J.A."/>
            <person name="Shapiro H."/>
            <person name="Aerts A."/>
            <person name="Otillar R.P."/>
            <person name="Terry A.Y."/>
            <person name="Boore J.L."/>
            <person name="Grigoriev I.V."/>
            <person name="Lindberg D.R."/>
            <person name="Seaver E.C."/>
            <person name="Weisblat D.A."/>
            <person name="Putnam N.H."/>
            <person name="Rokhsar D.S."/>
        </authorList>
    </citation>
    <scope>NUCLEOTIDE SEQUENCE</scope>
    <source>
        <strain evidence="2 4">I ESC-2004</strain>
    </source>
</reference>
<evidence type="ECO:0000313" key="2">
    <source>
        <dbReference type="EMBL" id="ELU12219.1"/>
    </source>
</evidence>
<gene>
    <name evidence="2" type="ORF">CAPTEDRAFT_188909</name>
</gene>
<dbReference type="OrthoDB" id="7477592at2759"/>
<reference evidence="3" key="3">
    <citation type="submission" date="2015-06" db="UniProtKB">
        <authorList>
            <consortium name="EnsemblMetazoa"/>
        </authorList>
    </citation>
    <scope>IDENTIFICATION</scope>
</reference>
<dbReference type="EMBL" id="AMQN01040042">
    <property type="status" value="NOT_ANNOTATED_CDS"/>
    <property type="molecule type" value="Genomic_DNA"/>
</dbReference>
<sequence>MVSKDTVDDTIRDIIHLHMRESGETGGAHEGARGCHGNSKCIDETSKASSTVSVAVTVQKTYADVTAETSNHNSASIANSTSQLIGSKNKSRTDEDFTTVQRRNGKRKAAVTSTRTSGEGNFFRGAPEPSRDLFLYRVSKEEDSEIITEYLGWNNVIPRAAVMVSNEEAKFNSFKLQVKSSDVSRILREDLWPEGVCFRQCYNRNKNKNMNNDITVHDNDGIFF</sequence>
<feature type="region of interest" description="Disordered" evidence="1">
    <location>
        <begin position="77"/>
        <end position="96"/>
    </location>
</feature>
<protein>
    <submittedName>
        <fullName evidence="2 3">Uncharacterized protein</fullName>
    </submittedName>
</protein>
<dbReference type="Proteomes" id="UP000014760">
    <property type="component" value="Unassembled WGS sequence"/>
</dbReference>
<name>R7V126_CAPTE</name>
<evidence type="ECO:0000256" key="1">
    <source>
        <dbReference type="SAM" id="MobiDB-lite"/>
    </source>
</evidence>
<feature type="compositionally biased region" description="Polar residues" evidence="1">
    <location>
        <begin position="77"/>
        <end position="88"/>
    </location>
</feature>
<accession>R7V126</accession>
<keyword evidence="4" id="KW-1185">Reference proteome</keyword>
<proteinExistence type="predicted"/>